<comment type="pathway">
    <text evidence="7">Metabolic intermediate biosynthesis; chorismate biosynthesis; chorismate from D-erythrose 4-phosphate and phosphoenolpyruvate: step 5/7.</text>
</comment>
<evidence type="ECO:0000256" key="2">
    <source>
        <dbReference type="ARBA" id="ARBA00022679"/>
    </source>
</evidence>
<accession>A0ABQ4KCQ3</accession>
<comment type="similarity">
    <text evidence="7">Belongs to the shikimate kinase family.</text>
</comment>
<feature type="binding site" evidence="7">
    <location>
        <position position="136"/>
    </location>
    <ligand>
        <name>substrate</name>
    </ligand>
</feature>
<comment type="cofactor">
    <cofactor evidence="7">
        <name>Mg(2+)</name>
        <dbReference type="ChEBI" id="CHEBI:18420"/>
    </cofactor>
    <text evidence="7">Binds 1 Mg(2+) ion per subunit.</text>
</comment>
<dbReference type="PANTHER" id="PTHR21087:SF16">
    <property type="entry name" value="SHIKIMATE KINASE 1, CHLOROPLASTIC"/>
    <property type="match status" value="1"/>
</dbReference>
<dbReference type="Proteomes" id="UP000679950">
    <property type="component" value="Unassembled WGS sequence"/>
</dbReference>
<protein>
    <recommendedName>
        <fullName evidence="7">Shikimate kinase</fullName>
        <shortName evidence="7">SK</shortName>
        <ecNumber evidence="7">2.7.1.71</ecNumber>
    </recommendedName>
</protein>
<dbReference type="PANTHER" id="PTHR21087">
    <property type="entry name" value="SHIKIMATE KINASE"/>
    <property type="match status" value="1"/>
</dbReference>
<evidence type="ECO:0000256" key="6">
    <source>
        <dbReference type="ARBA" id="ARBA00023141"/>
    </source>
</evidence>
<dbReference type="HAMAP" id="MF_00109">
    <property type="entry name" value="Shikimate_kinase"/>
    <property type="match status" value="1"/>
</dbReference>
<feature type="binding site" evidence="7">
    <location>
        <position position="60"/>
    </location>
    <ligand>
        <name>substrate</name>
    </ligand>
</feature>
<evidence type="ECO:0000256" key="1">
    <source>
        <dbReference type="ARBA" id="ARBA00022605"/>
    </source>
</evidence>
<keyword evidence="7" id="KW-0460">Magnesium</keyword>
<organism evidence="8 9">
    <name type="scientific">Lederbergia ruris</name>
    <dbReference type="NCBI Taxonomy" id="217495"/>
    <lineage>
        <taxon>Bacteria</taxon>
        <taxon>Bacillati</taxon>
        <taxon>Bacillota</taxon>
        <taxon>Bacilli</taxon>
        <taxon>Bacillales</taxon>
        <taxon>Bacillaceae</taxon>
        <taxon>Lederbergia</taxon>
    </lineage>
</organism>
<evidence type="ECO:0000256" key="4">
    <source>
        <dbReference type="ARBA" id="ARBA00022777"/>
    </source>
</evidence>
<comment type="catalytic activity">
    <reaction evidence="7">
        <text>shikimate + ATP = 3-phosphoshikimate + ADP + H(+)</text>
        <dbReference type="Rhea" id="RHEA:13121"/>
        <dbReference type="ChEBI" id="CHEBI:15378"/>
        <dbReference type="ChEBI" id="CHEBI:30616"/>
        <dbReference type="ChEBI" id="CHEBI:36208"/>
        <dbReference type="ChEBI" id="CHEBI:145989"/>
        <dbReference type="ChEBI" id="CHEBI:456216"/>
        <dbReference type="EC" id="2.7.1.71"/>
    </reaction>
</comment>
<dbReference type="EC" id="2.7.1.71" evidence="7"/>
<keyword evidence="9" id="KW-1185">Reference proteome</keyword>
<keyword evidence="4 7" id="KW-0418">Kinase</keyword>
<comment type="caution">
    <text evidence="7">Lacks conserved residue(s) required for the propagation of feature annotation.</text>
</comment>
<gene>
    <name evidence="7 8" type="primary">aroK</name>
    <name evidence="8" type="ORF">J8TS2_00840</name>
</gene>
<comment type="caution">
    <text evidence="8">The sequence shown here is derived from an EMBL/GenBank/DDBJ whole genome shotgun (WGS) entry which is preliminary data.</text>
</comment>
<reference evidence="8 9" key="1">
    <citation type="submission" date="2021-03" db="EMBL/GenBank/DDBJ databases">
        <title>Antimicrobial resistance genes in bacteria isolated from Japanese honey, and their potential for conferring macrolide and lincosamide resistance in the American foulbrood pathogen Paenibacillus larvae.</title>
        <authorList>
            <person name="Okamoto M."/>
            <person name="Kumagai M."/>
            <person name="Kanamori H."/>
            <person name="Takamatsu D."/>
        </authorList>
    </citation>
    <scope>NUCLEOTIDE SEQUENCE [LARGE SCALE GENOMIC DNA]</scope>
    <source>
        <strain evidence="8 9">J8TS2</strain>
    </source>
</reference>
<feature type="binding site" evidence="7">
    <location>
        <position position="18"/>
    </location>
    <ligand>
        <name>Mg(2+)</name>
        <dbReference type="ChEBI" id="CHEBI:18420"/>
    </ligand>
</feature>
<dbReference type="InterPro" id="IPR000623">
    <property type="entry name" value="Shikimate_kinase/TSH1"/>
</dbReference>
<evidence type="ECO:0000256" key="3">
    <source>
        <dbReference type="ARBA" id="ARBA00022741"/>
    </source>
</evidence>
<dbReference type="GO" id="GO:0016301">
    <property type="term" value="F:kinase activity"/>
    <property type="evidence" value="ECO:0007669"/>
    <property type="project" value="UniProtKB-KW"/>
</dbReference>
<comment type="subcellular location">
    <subcellularLocation>
        <location evidence="7">Cytoplasm</location>
    </subcellularLocation>
</comment>
<evidence type="ECO:0000313" key="8">
    <source>
        <dbReference type="EMBL" id="GIN55765.1"/>
    </source>
</evidence>
<dbReference type="CDD" id="cd00464">
    <property type="entry name" value="SK"/>
    <property type="match status" value="1"/>
</dbReference>
<name>A0ABQ4KCQ3_9BACI</name>
<comment type="subunit">
    <text evidence="7">Monomer.</text>
</comment>
<keyword evidence="1 7" id="KW-0028">Amino-acid biosynthesis</keyword>
<evidence type="ECO:0000256" key="7">
    <source>
        <dbReference type="HAMAP-Rule" id="MF_00109"/>
    </source>
</evidence>
<dbReference type="EMBL" id="BORB01000001">
    <property type="protein sequence ID" value="GIN55765.1"/>
    <property type="molecule type" value="Genomic_DNA"/>
</dbReference>
<evidence type="ECO:0000313" key="9">
    <source>
        <dbReference type="Proteomes" id="UP000679950"/>
    </source>
</evidence>
<keyword evidence="7" id="KW-0963">Cytoplasm</keyword>
<proteinExistence type="inferred from homology"/>
<dbReference type="PRINTS" id="PR01100">
    <property type="entry name" value="SHIKIMTKNASE"/>
</dbReference>
<feature type="binding site" evidence="7">
    <location>
        <position position="36"/>
    </location>
    <ligand>
        <name>substrate</name>
    </ligand>
</feature>
<feature type="binding site" evidence="7">
    <location>
        <position position="118"/>
    </location>
    <ligand>
        <name>ATP</name>
        <dbReference type="ChEBI" id="CHEBI:30616"/>
    </ligand>
</feature>
<keyword evidence="6 7" id="KW-0057">Aromatic amino acid biosynthesis</keyword>
<dbReference type="SUPFAM" id="SSF52540">
    <property type="entry name" value="P-loop containing nucleoside triphosphate hydrolases"/>
    <property type="match status" value="1"/>
</dbReference>
<sequence length="169" mass="18861">MDIKEPLFLIGFMGAGKTSVGEKLAEICGCSVVDTDQEIERKMKMAIPQIFDKCGEGHFRRIESEVLVELSQEAVIITTGGGIILKEANRDVLKKGKTIFLQAHPQSIVERVGLDSGRPLIQNKSLEEVTYMYQTRLPYYLECASSVVDTTDLSIEEVAQTILKEMNVY</sequence>
<keyword evidence="5 7" id="KW-0067">ATP-binding</keyword>
<dbReference type="Pfam" id="PF01202">
    <property type="entry name" value="SKI"/>
    <property type="match status" value="1"/>
</dbReference>
<evidence type="ECO:0000256" key="5">
    <source>
        <dbReference type="ARBA" id="ARBA00022840"/>
    </source>
</evidence>
<dbReference type="Gene3D" id="3.40.50.300">
    <property type="entry name" value="P-loop containing nucleotide triphosphate hydrolases"/>
    <property type="match status" value="1"/>
</dbReference>
<dbReference type="InterPro" id="IPR027417">
    <property type="entry name" value="P-loop_NTPase"/>
</dbReference>
<feature type="binding site" evidence="7">
    <location>
        <position position="81"/>
    </location>
    <ligand>
        <name>substrate</name>
    </ligand>
</feature>
<keyword evidence="7" id="KW-0479">Metal-binding</keyword>
<keyword evidence="3 7" id="KW-0547">Nucleotide-binding</keyword>
<dbReference type="InterPro" id="IPR031322">
    <property type="entry name" value="Shikimate/glucono_kinase"/>
</dbReference>
<keyword evidence="2 7" id="KW-0808">Transferase</keyword>
<comment type="function">
    <text evidence="7">Catalyzes the specific phosphorylation of the 3-hydroxyl group of shikimic acid using ATP as a cosubstrate.</text>
</comment>
<feature type="binding site" evidence="7">
    <location>
        <begin position="14"/>
        <end position="19"/>
    </location>
    <ligand>
        <name>ATP</name>
        <dbReference type="ChEBI" id="CHEBI:30616"/>
    </ligand>
</feature>
<dbReference type="RefSeq" id="WP_212964825.1">
    <property type="nucleotide sequence ID" value="NZ_BORB01000001.1"/>
</dbReference>